<feature type="domain" description="Bacterial bifunctional deaminase-reductase C-terminal" evidence="4">
    <location>
        <begin position="21"/>
        <end position="202"/>
    </location>
</feature>
<reference evidence="5" key="1">
    <citation type="submission" date="2020-11" db="EMBL/GenBank/DDBJ databases">
        <title>Nocardioides sp. nov., isolated from Soil of Cynanchum wilfordii Hemsley rhizosphere.</title>
        <authorList>
            <person name="Lee J.-S."/>
            <person name="Suh M.K."/>
            <person name="Kim J.-S."/>
        </authorList>
    </citation>
    <scope>NUCLEOTIDE SEQUENCE</scope>
    <source>
        <strain evidence="5">KCTC 19275</strain>
    </source>
</reference>
<keyword evidence="2" id="KW-0521">NADP</keyword>
<dbReference type="EMBL" id="JADKPN010000015">
    <property type="protein sequence ID" value="MBF4765444.1"/>
    <property type="molecule type" value="Genomic_DNA"/>
</dbReference>
<gene>
    <name evidence="5" type="ORF">ISU07_20120</name>
</gene>
<dbReference type="RefSeq" id="WP_194708621.1">
    <property type="nucleotide sequence ID" value="NZ_JADKPN010000015.1"/>
</dbReference>
<dbReference type="PANTHER" id="PTHR38011">
    <property type="entry name" value="DIHYDROFOLATE REDUCTASE FAMILY PROTEIN (AFU_ORTHOLOGUE AFUA_8G06820)"/>
    <property type="match status" value="1"/>
</dbReference>
<keyword evidence="6" id="KW-1185">Reference proteome</keyword>
<evidence type="ECO:0000256" key="2">
    <source>
        <dbReference type="ARBA" id="ARBA00022857"/>
    </source>
</evidence>
<dbReference type="Gene3D" id="3.40.430.10">
    <property type="entry name" value="Dihydrofolate Reductase, subunit A"/>
    <property type="match status" value="1"/>
</dbReference>
<dbReference type="GO" id="GO:0009231">
    <property type="term" value="P:riboflavin biosynthetic process"/>
    <property type="evidence" value="ECO:0007669"/>
    <property type="project" value="InterPro"/>
</dbReference>
<dbReference type="Proteomes" id="UP000640489">
    <property type="component" value="Unassembled WGS sequence"/>
</dbReference>
<evidence type="ECO:0000313" key="5">
    <source>
        <dbReference type="EMBL" id="MBF4765444.1"/>
    </source>
</evidence>
<dbReference type="AlphaFoldDB" id="A0A930VDF3"/>
<evidence type="ECO:0000313" key="6">
    <source>
        <dbReference type="Proteomes" id="UP000640489"/>
    </source>
</evidence>
<dbReference type="InterPro" id="IPR050765">
    <property type="entry name" value="Riboflavin_Biosynth_HTPR"/>
</dbReference>
<dbReference type="SUPFAM" id="SSF53597">
    <property type="entry name" value="Dihydrofolate reductase-like"/>
    <property type="match status" value="1"/>
</dbReference>
<comment type="pathway">
    <text evidence="1">Cofactor biosynthesis; riboflavin biosynthesis.</text>
</comment>
<organism evidence="5 6">
    <name type="scientific">Nocardioides islandensis</name>
    <dbReference type="NCBI Taxonomy" id="433663"/>
    <lineage>
        <taxon>Bacteria</taxon>
        <taxon>Bacillati</taxon>
        <taxon>Actinomycetota</taxon>
        <taxon>Actinomycetes</taxon>
        <taxon>Propionibacteriales</taxon>
        <taxon>Nocardioidaceae</taxon>
        <taxon>Nocardioides</taxon>
    </lineage>
</organism>
<dbReference type="InterPro" id="IPR002734">
    <property type="entry name" value="RibDG_C"/>
</dbReference>
<evidence type="ECO:0000256" key="3">
    <source>
        <dbReference type="ARBA" id="ARBA00023002"/>
    </source>
</evidence>
<protein>
    <submittedName>
        <fullName evidence="5">Dihydrofolate reductase family protein</fullName>
    </submittedName>
</protein>
<sequence>MRTLLGPDGDLREVYAAPRTPWLRVNMVSTIDGAASGEDGLTGSINNDADQRVFHLLRELADAVVIGAGTARAEGYPPLDQPVVVVSRSGRLPETLRGAAPGRVLMATVSVATGLDEARDVLGTDNVLVLGSHRVDLAAMKQQLVDRGYVDLLCEGGPHLLRDLLDQGVADEVACTYVPKIVSGLHPRITDGPPVDVPLTLHSLVEEEGTLLGRWFTRQ</sequence>
<proteinExistence type="predicted"/>
<dbReference type="InterPro" id="IPR024072">
    <property type="entry name" value="DHFR-like_dom_sf"/>
</dbReference>
<dbReference type="GO" id="GO:0008703">
    <property type="term" value="F:5-amino-6-(5-phosphoribosylamino)uracil reductase activity"/>
    <property type="evidence" value="ECO:0007669"/>
    <property type="project" value="InterPro"/>
</dbReference>
<evidence type="ECO:0000256" key="1">
    <source>
        <dbReference type="ARBA" id="ARBA00005104"/>
    </source>
</evidence>
<comment type="caution">
    <text evidence="5">The sequence shown here is derived from an EMBL/GenBank/DDBJ whole genome shotgun (WGS) entry which is preliminary data.</text>
</comment>
<accession>A0A930VDF3</accession>
<evidence type="ECO:0000259" key="4">
    <source>
        <dbReference type="Pfam" id="PF01872"/>
    </source>
</evidence>
<keyword evidence="3" id="KW-0560">Oxidoreductase</keyword>
<dbReference type="PANTHER" id="PTHR38011:SF7">
    <property type="entry name" value="2,5-DIAMINO-6-RIBOSYLAMINO-4(3H)-PYRIMIDINONE 5'-PHOSPHATE REDUCTASE"/>
    <property type="match status" value="1"/>
</dbReference>
<dbReference type="Pfam" id="PF01872">
    <property type="entry name" value="RibD_C"/>
    <property type="match status" value="1"/>
</dbReference>
<name>A0A930VDF3_9ACTN</name>